<protein>
    <submittedName>
        <fullName evidence="2">Uncharacterized protein</fullName>
    </submittedName>
</protein>
<evidence type="ECO:0000256" key="1">
    <source>
        <dbReference type="SAM" id="MobiDB-lite"/>
    </source>
</evidence>
<feature type="compositionally biased region" description="Polar residues" evidence="1">
    <location>
        <begin position="82"/>
        <end position="91"/>
    </location>
</feature>
<organism evidence="2 3">
    <name type="scientific">Larinioides sclopetarius</name>
    <dbReference type="NCBI Taxonomy" id="280406"/>
    <lineage>
        <taxon>Eukaryota</taxon>
        <taxon>Metazoa</taxon>
        <taxon>Ecdysozoa</taxon>
        <taxon>Arthropoda</taxon>
        <taxon>Chelicerata</taxon>
        <taxon>Arachnida</taxon>
        <taxon>Araneae</taxon>
        <taxon>Araneomorphae</taxon>
        <taxon>Entelegynae</taxon>
        <taxon>Araneoidea</taxon>
        <taxon>Araneidae</taxon>
        <taxon>Larinioides</taxon>
    </lineage>
</organism>
<evidence type="ECO:0000313" key="2">
    <source>
        <dbReference type="EMBL" id="CAL1280564.1"/>
    </source>
</evidence>
<accession>A0AAV2AC04</accession>
<reference evidence="2 3" key="1">
    <citation type="submission" date="2024-04" db="EMBL/GenBank/DDBJ databases">
        <authorList>
            <person name="Rising A."/>
            <person name="Reimegard J."/>
            <person name="Sonavane S."/>
            <person name="Akerstrom W."/>
            <person name="Nylinder S."/>
            <person name="Hedman E."/>
            <person name="Kallberg Y."/>
        </authorList>
    </citation>
    <scope>NUCLEOTIDE SEQUENCE [LARGE SCALE GENOMIC DNA]</scope>
</reference>
<comment type="caution">
    <text evidence="2">The sequence shown here is derived from an EMBL/GenBank/DDBJ whole genome shotgun (WGS) entry which is preliminary data.</text>
</comment>
<feature type="compositionally biased region" description="Polar residues" evidence="1">
    <location>
        <begin position="53"/>
        <end position="65"/>
    </location>
</feature>
<dbReference type="AlphaFoldDB" id="A0AAV2AC04"/>
<dbReference type="EMBL" id="CAXIEN010000133">
    <property type="protein sequence ID" value="CAL1280564.1"/>
    <property type="molecule type" value="Genomic_DNA"/>
</dbReference>
<gene>
    <name evidence="2" type="ORF">LARSCL_LOCUS11044</name>
</gene>
<evidence type="ECO:0000313" key="3">
    <source>
        <dbReference type="Proteomes" id="UP001497382"/>
    </source>
</evidence>
<dbReference type="Proteomes" id="UP001497382">
    <property type="component" value="Unassembled WGS sequence"/>
</dbReference>
<sequence length="128" mass="14245">MPPTLNRDIFNDNNLNNVQNNAIIGGHGNIVQFIGLNQDAISAVANILRNSLPQNTQQRANGTEDISSETEDRSGIKRARSSTELTDQSLPMKQPKMDSCFSSDSTSVCLQERTESNLALCMEFNWIW</sequence>
<proteinExistence type="predicted"/>
<name>A0AAV2AC04_9ARAC</name>
<keyword evidence="3" id="KW-1185">Reference proteome</keyword>
<feature type="region of interest" description="Disordered" evidence="1">
    <location>
        <begin position="53"/>
        <end position="100"/>
    </location>
</feature>